<dbReference type="KEGG" id="aak:AA2016_2481"/>
<gene>
    <name evidence="1" type="ORF">AA2016_2481</name>
</gene>
<evidence type="ECO:0000313" key="1">
    <source>
        <dbReference type="EMBL" id="AMS41407.1"/>
    </source>
</evidence>
<organism evidence="1 2">
    <name type="scientific">Aminobacter aminovorans</name>
    <name type="common">Chelatobacter heintzii</name>
    <dbReference type="NCBI Taxonomy" id="83263"/>
    <lineage>
        <taxon>Bacteria</taxon>
        <taxon>Pseudomonadati</taxon>
        <taxon>Pseudomonadota</taxon>
        <taxon>Alphaproteobacteria</taxon>
        <taxon>Hyphomicrobiales</taxon>
        <taxon>Phyllobacteriaceae</taxon>
        <taxon>Aminobacter</taxon>
    </lineage>
</organism>
<dbReference type="EMBL" id="CP015005">
    <property type="protein sequence ID" value="AMS41407.1"/>
    <property type="molecule type" value="Genomic_DNA"/>
</dbReference>
<sequence>MRELEPNEICGCGSGLTYVKCHKKTSKKYFIDKNGKYSLQVPYSPKLQESLTDSRKRFKKIFGRAPRNNEPIIFEKFRIGEETHFFDKALRAANSAGVDEALIYAWRKTEVIISEETLHLFTKEEKEEWGDAIAEYEEILDSGVNPFYIFTYLDSEEFESFLEMKSVLKEIISVADLSLDKITNKINITSQKDKNLPILLSYNSVLHEIYTISNIIQERYSDDCLSIGRGIFEQYLRCKTLRVGTLDPEAILCASLASQGILEYARKKSGKIDYSRVINLDGSHVDVSLTYSSLAQKTGEPEDYIFYNIIYKNLSYYVHRDLSQKLINSLTKGRLQLTAEDDEIAGVYTISIIVFMFFEEILKNEWVPALARKDLTYKISQLEYNLSVISKNKNIRSGKVPLLFI</sequence>
<reference evidence="1 2" key="1">
    <citation type="submission" date="2016-03" db="EMBL/GenBank/DDBJ databases">
        <title>Complete genome of Aminobacter aminovorans KCTC 2477.</title>
        <authorList>
            <person name="Kim K.M."/>
        </authorList>
    </citation>
    <scope>NUCLEOTIDE SEQUENCE [LARGE SCALE GENOMIC DNA]</scope>
    <source>
        <strain evidence="1 2">KCTC 2477</strain>
    </source>
</reference>
<evidence type="ECO:0000313" key="2">
    <source>
        <dbReference type="Proteomes" id="UP000075755"/>
    </source>
</evidence>
<dbReference type="Proteomes" id="UP000075755">
    <property type="component" value="Chromosome"/>
</dbReference>
<name>A0AAC8YN50_AMIAI</name>
<dbReference type="AlphaFoldDB" id="A0AAC8YN50"/>
<accession>A0AAC8YN50</accession>
<proteinExistence type="predicted"/>
<evidence type="ECO:0008006" key="3">
    <source>
        <dbReference type="Google" id="ProtNLM"/>
    </source>
</evidence>
<protein>
    <recommendedName>
        <fullName evidence="3">SEC-C motif</fullName>
    </recommendedName>
</protein>